<evidence type="ECO:0000256" key="1">
    <source>
        <dbReference type="ARBA" id="ARBA00008007"/>
    </source>
</evidence>
<comment type="similarity">
    <text evidence="1">Belongs to the ComF/GntX family.</text>
</comment>
<organism evidence="2">
    <name type="scientific">uncultured Nocardioidaceae bacterium</name>
    <dbReference type="NCBI Taxonomy" id="253824"/>
    <lineage>
        <taxon>Bacteria</taxon>
        <taxon>Bacillati</taxon>
        <taxon>Actinomycetota</taxon>
        <taxon>Actinomycetes</taxon>
        <taxon>Propionibacteriales</taxon>
        <taxon>Nocardioidaceae</taxon>
        <taxon>environmental samples</taxon>
    </lineage>
</organism>
<dbReference type="SUPFAM" id="SSF53271">
    <property type="entry name" value="PRTase-like"/>
    <property type="match status" value="1"/>
</dbReference>
<dbReference type="InterPro" id="IPR029057">
    <property type="entry name" value="PRTase-like"/>
</dbReference>
<proteinExistence type="inferred from homology"/>
<dbReference type="CDD" id="cd06223">
    <property type="entry name" value="PRTases_typeI"/>
    <property type="match status" value="1"/>
</dbReference>
<name>A0A6J4LY78_9ACTN</name>
<reference evidence="2" key="1">
    <citation type="submission" date="2020-02" db="EMBL/GenBank/DDBJ databases">
        <authorList>
            <person name="Meier V. D."/>
        </authorList>
    </citation>
    <scope>NUCLEOTIDE SEQUENCE</scope>
    <source>
        <strain evidence="2">AVDCRST_MAG34</strain>
    </source>
</reference>
<dbReference type="InterPro" id="IPR000836">
    <property type="entry name" value="PRTase_dom"/>
</dbReference>
<dbReference type="Gene3D" id="3.40.50.2020">
    <property type="match status" value="1"/>
</dbReference>
<evidence type="ECO:0000313" key="2">
    <source>
        <dbReference type="EMBL" id="CAA9343084.1"/>
    </source>
</evidence>
<accession>A0A6J4LY78</accession>
<dbReference type="AlphaFoldDB" id="A0A6J4LY78"/>
<dbReference type="PANTHER" id="PTHR47505:SF1">
    <property type="entry name" value="DNA UTILIZATION PROTEIN YHGH"/>
    <property type="match status" value="1"/>
</dbReference>
<dbReference type="InterPro" id="IPR051910">
    <property type="entry name" value="ComF/GntX_DNA_util-trans"/>
</dbReference>
<protein>
    <recommendedName>
        <fullName evidence="3">Competence protein F homolog, phosphoribosyltransferase domain protein YhgH required for utilization of DNA as sole source of carbon and energy</fullName>
    </recommendedName>
</protein>
<dbReference type="PANTHER" id="PTHR47505">
    <property type="entry name" value="DNA UTILIZATION PROTEIN YHGH"/>
    <property type="match status" value="1"/>
</dbReference>
<gene>
    <name evidence="2" type="ORF">AVDCRST_MAG34-1058</name>
</gene>
<evidence type="ECO:0008006" key="3">
    <source>
        <dbReference type="Google" id="ProtNLM"/>
    </source>
</evidence>
<sequence length="273" mass="28313">MHRRGRAAMSSSVPRHHGRVLDAWLDLVLGSRCAGCGAPGRALCVGCDGALARVAAEAWPTPTPPGLVRPSATAAYGDQVRAMVIAHKEEGRLALARPLGRLLGAAVLDAALAPAAGTVPPRQATGIDLVPVPSHPAVVRQRGHDPLLRIARVAAGDLRRQGFDVRVRRLLRVTGARPGDQAGLDAAARAANLDGRFTTRPRAGDAAGRRGGNGHERVLVIVDDVITTGATLREAQRALEAAGFPPHAAACVAATRRRLPAGGPPLPRSGPED</sequence>
<dbReference type="EMBL" id="CADCUI010000022">
    <property type="protein sequence ID" value="CAA9343084.1"/>
    <property type="molecule type" value="Genomic_DNA"/>
</dbReference>